<reference evidence="2 3" key="1">
    <citation type="journal article" date="2016" name="Sci. Rep.">
        <title>The Dendrobium catenatum Lindl. genome sequence provides insights into polysaccharide synthase, floral development and adaptive evolution.</title>
        <authorList>
            <person name="Zhang G.Q."/>
            <person name="Xu Q."/>
            <person name="Bian C."/>
            <person name="Tsai W.C."/>
            <person name="Yeh C.M."/>
            <person name="Liu K.W."/>
            <person name="Yoshida K."/>
            <person name="Zhang L.S."/>
            <person name="Chang S.B."/>
            <person name="Chen F."/>
            <person name="Shi Y."/>
            <person name="Su Y.Y."/>
            <person name="Zhang Y.Q."/>
            <person name="Chen L.J."/>
            <person name="Yin Y."/>
            <person name="Lin M."/>
            <person name="Huang H."/>
            <person name="Deng H."/>
            <person name="Wang Z.W."/>
            <person name="Zhu S.L."/>
            <person name="Zhao X."/>
            <person name="Deng C."/>
            <person name="Niu S.C."/>
            <person name="Huang J."/>
            <person name="Wang M."/>
            <person name="Liu G.H."/>
            <person name="Yang H.J."/>
            <person name="Xiao X.J."/>
            <person name="Hsiao Y.Y."/>
            <person name="Wu W.L."/>
            <person name="Chen Y.Y."/>
            <person name="Mitsuda N."/>
            <person name="Ohme-Takagi M."/>
            <person name="Luo Y.B."/>
            <person name="Van de Peer Y."/>
            <person name="Liu Z.J."/>
        </authorList>
    </citation>
    <scope>NUCLEOTIDE SEQUENCE [LARGE SCALE GENOMIC DNA]</scope>
    <source>
        <tissue evidence="2">The whole plant</tissue>
    </source>
</reference>
<sequence length="57" mass="6329">MKLRSGGISLSHLFPALHRRINLEFKAKQIRNKLNPTSKQPPRVIMGIPAGAPARDV</sequence>
<keyword evidence="3" id="KW-1185">Reference proteome</keyword>
<protein>
    <submittedName>
        <fullName evidence="2">Uncharacterized protein</fullName>
    </submittedName>
</protein>
<organism evidence="2 3">
    <name type="scientific">Dendrobium catenatum</name>
    <dbReference type="NCBI Taxonomy" id="906689"/>
    <lineage>
        <taxon>Eukaryota</taxon>
        <taxon>Viridiplantae</taxon>
        <taxon>Streptophyta</taxon>
        <taxon>Embryophyta</taxon>
        <taxon>Tracheophyta</taxon>
        <taxon>Spermatophyta</taxon>
        <taxon>Magnoliopsida</taxon>
        <taxon>Liliopsida</taxon>
        <taxon>Asparagales</taxon>
        <taxon>Orchidaceae</taxon>
        <taxon>Epidendroideae</taxon>
        <taxon>Malaxideae</taxon>
        <taxon>Dendrobiinae</taxon>
        <taxon>Dendrobium</taxon>
    </lineage>
</organism>
<dbReference type="EMBL" id="KZ503304">
    <property type="protein sequence ID" value="PKU65879.1"/>
    <property type="molecule type" value="Genomic_DNA"/>
</dbReference>
<evidence type="ECO:0000256" key="1">
    <source>
        <dbReference type="SAM" id="MobiDB-lite"/>
    </source>
</evidence>
<dbReference type="Proteomes" id="UP000233837">
    <property type="component" value="Unassembled WGS sequence"/>
</dbReference>
<gene>
    <name evidence="2" type="ORF">MA16_Dca009208</name>
</gene>
<name>A0A2I0VR39_9ASPA</name>
<reference evidence="2 3" key="2">
    <citation type="journal article" date="2017" name="Nature">
        <title>The Apostasia genome and the evolution of orchids.</title>
        <authorList>
            <person name="Zhang G.Q."/>
            <person name="Liu K.W."/>
            <person name="Li Z."/>
            <person name="Lohaus R."/>
            <person name="Hsiao Y.Y."/>
            <person name="Niu S.C."/>
            <person name="Wang J.Y."/>
            <person name="Lin Y.C."/>
            <person name="Xu Q."/>
            <person name="Chen L.J."/>
            <person name="Yoshida K."/>
            <person name="Fujiwara S."/>
            <person name="Wang Z.W."/>
            <person name="Zhang Y.Q."/>
            <person name="Mitsuda N."/>
            <person name="Wang M."/>
            <person name="Liu G.H."/>
            <person name="Pecoraro L."/>
            <person name="Huang H.X."/>
            <person name="Xiao X.J."/>
            <person name="Lin M."/>
            <person name="Wu X.Y."/>
            <person name="Wu W.L."/>
            <person name="Chen Y.Y."/>
            <person name="Chang S.B."/>
            <person name="Sakamoto S."/>
            <person name="Ohme-Takagi M."/>
            <person name="Yagi M."/>
            <person name="Zeng S.J."/>
            <person name="Shen C.Y."/>
            <person name="Yeh C.M."/>
            <person name="Luo Y.B."/>
            <person name="Tsai W.C."/>
            <person name="Van de Peer Y."/>
            <person name="Liu Z.J."/>
        </authorList>
    </citation>
    <scope>NUCLEOTIDE SEQUENCE [LARGE SCALE GENOMIC DNA]</scope>
    <source>
        <tissue evidence="2">The whole plant</tissue>
    </source>
</reference>
<evidence type="ECO:0000313" key="2">
    <source>
        <dbReference type="EMBL" id="PKU65879.1"/>
    </source>
</evidence>
<accession>A0A2I0VR39</accession>
<proteinExistence type="predicted"/>
<dbReference type="AlphaFoldDB" id="A0A2I0VR39"/>
<evidence type="ECO:0000313" key="3">
    <source>
        <dbReference type="Proteomes" id="UP000233837"/>
    </source>
</evidence>
<feature type="region of interest" description="Disordered" evidence="1">
    <location>
        <begin position="34"/>
        <end position="57"/>
    </location>
</feature>